<reference evidence="2 3" key="2">
    <citation type="submission" date="2020-03" db="EMBL/GenBank/DDBJ databases">
        <authorList>
            <person name="Ichikawa N."/>
            <person name="Kimura A."/>
            <person name="Kitahashi Y."/>
            <person name="Uohara A."/>
        </authorList>
    </citation>
    <scope>NUCLEOTIDE SEQUENCE [LARGE SCALE GENOMIC DNA]</scope>
    <source>
        <strain evidence="2 3">NBRC 105367</strain>
    </source>
</reference>
<keyword evidence="3" id="KW-1185">Reference proteome</keyword>
<organism evidence="2 3">
    <name type="scientific">Phytohabitans suffuscus</name>
    <dbReference type="NCBI Taxonomy" id="624315"/>
    <lineage>
        <taxon>Bacteria</taxon>
        <taxon>Bacillati</taxon>
        <taxon>Actinomycetota</taxon>
        <taxon>Actinomycetes</taxon>
        <taxon>Micromonosporales</taxon>
        <taxon>Micromonosporaceae</taxon>
    </lineage>
</organism>
<evidence type="ECO:0000256" key="1">
    <source>
        <dbReference type="SAM" id="MobiDB-lite"/>
    </source>
</evidence>
<reference evidence="2 3" key="1">
    <citation type="submission" date="2020-03" db="EMBL/GenBank/DDBJ databases">
        <title>Whole genome shotgun sequence of Phytohabitans suffuscus NBRC 105367.</title>
        <authorList>
            <person name="Komaki H."/>
            <person name="Tamura T."/>
        </authorList>
    </citation>
    <scope>NUCLEOTIDE SEQUENCE [LARGE SCALE GENOMIC DNA]</scope>
    <source>
        <strain evidence="2 3">NBRC 105367</strain>
    </source>
</reference>
<dbReference type="AlphaFoldDB" id="A0A6F8YP12"/>
<dbReference type="KEGG" id="psuu:Psuf_051900"/>
<evidence type="ECO:0000313" key="2">
    <source>
        <dbReference type="EMBL" id="BCB87877.1"/>
    </source>
</evidence>
<name>A0A6F8YP12_9ACTN</name>
<feature type="compositionally biased region" description="Basic and acidic residues" evidence="1">
    <location>
        <begin position="31"/>
        <end position="52"/>
    </location>
</feature>
<feature type="region of interest" description="Disordered" evidence="1">
    <location>
        <begin position="27"/>
        <end position="64"/>
    </location>
</feature>
<sequence length="64" mass="7660">MPPCHLAHSNQRGSDIRAWINTPVHRRHHSDRVARWQADPHRRRVSRAEERKRRGSTFTRTDPD</sequence>
<dbReference type="Proteomes" id="UP000503011">
    <property type="component" value="Chromosome"/>
</dbReference>
<gene>
    <name evidence="2" type="ORF">Psuf_051900</name>
</gene>
<accession>A0A6F8YP12</accession>
<proteinExistence type="predicted"/>
<protein>
    <submittedName>
        <fullName evidence="2">Uncharacterized protein</fullName>
    </submittedName>
</protein>
<evidence type="ECO:0000313" key="3">
    <source>
        <dbReference type="Proteomes" id="UP000503011"/>
    </source>
</evidence>
<dbReference type="EMBL" id="AP022871">
    <property type="protein sequence ID" value="BCB87877.1"/>
    <property type="molecule type" value="Genomic_DNA"/>
</dbReference>